<dbReference type="InterPro" id="IPR048846">
    <property type="entry name" value="PaaX-like_central"/>
</dbReference>
<dbReference type="InterPro" id="IPR013225">
    <property type="entry name" value="PaaX_C"/>
</dbReference>
<reference evidence="4 5" key="1">
    <citation type="submission" date="2018-10" db="EMBL/GenBank/DDBJ databases">
        <title>Marmoricola sp. 4Q3S-7 whole genome shotgun sequence.</title>
        <authorList>
            <person name="Li F."/>
        </authorList>
    </citation>
    <scope>NUCLEOTIDE SEQUENCE [LARGE SCALE GENOMIC DNA]</scope>
    <source>
        <strain evidence="4 5">4Q3S-7</strain>
    </source>
</reference>
<dbReference type="InterPro" id="IPR011965">
    <property type="entry name" value="PaaX_trns_reg"/>
</dbReference>
<dbReference type="Gene3D" id="1.20.58.1460">
    <property type="match status" value="1"/>
</dbReference>
<accession>A0A3L8P8B0</accession>
<evidence type="ECO:0000259" key="2">
    <source>
        <dbReference type="Pfam" id="PF08223"/>
    </source>
</evidence>
<sequence length="263" mass="29981">MLLTVLGEFALPRAEPVWTATVLDALGRLEIEERAARQALARSSGEGLLTSQRHGRRTAWVLTPHGTTLLEEGARRIYGFMRASHAWDGRWLVLTVSIPESQRRLRHRLRTRLTWLGLGSPSSGLWVSPDPGRIDEVNETVAELGLEDQSLAWIGPSAGIGDESRLVETAWDLGDVEKRYLEFLEAFEDRRVTSAAEAFTAQVELVQEWRRFPFLDPDLPRELLDHAWPGPRATALFHDRHTRWHRRAQQEWERLQAEASGRS</sequence>
<dbReference type="Pfam" id="PF08223">
    <property type="entry name" value="PaaX_C"/>
    <property type="match status" value="1"/>
</dbReference>
<feature type="domain" description="Transcriptional repressor PaaX-like N-terminal" evidence="1">
    <location>
        <begin position="2"/>
        <end position="65"/>
    </location>
</feature>
<dbReference type="PANTHER" id="PTHR30319">
    <property type="entry name" value="PHENYLACETIC ACID REGULATOR-RELATED TRANSCRIPTIONAL REPRESSOR"/>
    <property type="match status" value="1"/>
</dbReference>
<keyword evidence="5" id="KW-1185">Reference proteome</keyword>
<dbReference type="Pfam" id="PF07848">
    <property type="entry name" value="PaaX"/>
    <property type="match status" value="1"/>
</dbReference>
<dbReference type="Pfam" id="PF20803">
    <property type="entry name" value="PaaX_M"/>
    <property type="match status" value="1"/>
</dbReference>
<name>A0A3L8P8B0_9ACTN</name>
<dbReference type="InterPro" id="IPR012906">
    <property type="entry name" value="PaaX-like_N"/>
</dbReference>
<dbReference type="AlphaFoldDB" id="A0A3L8P8B0"/>
<feature type="domain" description="Transcriptional repressor PaaX-like central Cas2-like" evidence="3">
    <location>
        <begin position="85"/>
        <end position="163"/>
    </location>
</feature>
<dbReference type="OrthoDB" id="2270427at2"/>
<evidence type="ECO:0000313" key="5">
    <source>
        <dbReference type="Proteomes" id="UP000281708"/>
    </source>
</evidence>
<evidence type="ECO:0000313" key="4">
    <source>
        <dbReference type="EMBL" id="RLV51267.1"/>
    </source>
</evidence>
<dbReference type="Gene3D" id="3.30.70.2650">
    <property type="match status" value="1"/>
</dbReference>
<gene>
    <name evidence="4" type="ORF">D9V37_02910</name>
</gene>
<evidence type="ECO:0000259" key="3">
    <source>
        <dbReference type="Pfam" id="PF20803"/>
    </source>
</evidence>
<dbReference type="Gene3D" id="1.10.10.10">
    <property type="entry name" value="Winged helix-like DNA-binding domain superfamily/Winged helix DNA-binding domain"/>
    <property type="match status" value="1"/>
</dbReference>
<dbReference type="PANTHER" id="PTHR30319:SF1">
    <property type="entry name" value="TRANSCRIPTIONAL REPRESSOR PAAX"/>
    <property type="match status" value="1"/>
</dbReference>
<dbReference type="EMBL" id="RDBE01000001">
    <property type="protein sequence ID" value="RLV51267.1"/>
    <property type="molecule type" value="Genomic_DNA"/>
</dbReference>
<proteinExistence type="predicted"/>
<dbReference type="GO" id="GO:0006351">
    <property type="term" value="P:DNA-templated transcription"/>
    <property type="evidence" value="ECO:0007669"/>
    <property type="project" value="InterPro"/>
</dbReference>
<organism evidence="4 5">
    <name type="scientific">Nocardioides mangrovicus</name>
    <dbReference type="NCBI Taxonomy" id="2478913"/>
    <lineage>
        <taxon>Bacteria</taxon>
        <taxon>Bacillati</taxon>
        <taxon>Actinomycetota</taxon>
        <taxon>Actinomycetes</taxon>
        <taxon>Propionibacteriales</taxon>
        <taxon>Nocardioidaceae</taxon>
        <taxon>Nocardioides</taxon>
    </lineage>
</organism>
<comment type="caution">
    <text evidence="4">The sequence shown here is derived from an EMBL/GenBank/DDBJ whole genome shotgun (WGS) entry which is preliminary data.</text>
</comment>
<dbReference type="InterPro" id="IPR036388">
    <property type="entry name" value="WH-like_DNA-bd_sf"/>
</dbReference>
<dbReference type="Proteomes" id="UP000281708">
    <property type="component" value="Unassembled WGS sequence"/>
</dbReference>
<feature type="domain" description="Transcriptional repressor PaaX-like C-terminal" evidence="2">
    <location>
        <begin position="171"/>
        <end position="253"/>
    </location>
</feature>
<dbReference type="PIRSF" id="PIRSF020623">
    <property type="entry name" value="PaaX"/>
    <property type="match status" value="1"/>
</dbReference>
<evidence type="ECO:0000259" key="1">
    <source>
        <dbReference type="Pfam" id="PF07848"/>
    </source>
</evidence>
<protein>
    <submittedName>
        <fullName evidence="4">PaaX family transcriptional regulator</fullName>
    </submittedName>
</protein>